<dbReference type="EMBL" id="JAGMUU010000009">
    <property type="protein sequence ID" value="KAH7145810.1"/>
    <property type="molecule type" value="Genomic_DNA"/>
</dbReference>
<dbReference type="PANTHER" id="PTHR48022:SF10">
    <property type="entry name" value="MAJOR FACILITATOR SUPERFAMILY (MFS) PROFILE DOMAIN-CONTAINING PROTEIN"/>
    <property type="match status" value="1"/>
</dbReference>
<feature type="transmembrane region" description="Helical" evidence="6">
    <location>
        <begin position="96"/>
        <end position="114"/>
    </location>
</feature>
<comment type="caution">
    <text evidence="8">The sequence shown here is derived from an EMBL/GenBank/DDBJ whole genome shotgun (WGS) entry which is preliminary data.</text>
</comment>
<feature type="transmembrane region" description="Helical" evidence="6">
    <location>
        <begin position="12"/>
        <end position="31"/>
    </location>
</feature>
<sequence>MPESQRQKASVHWRWLAACALASICPFQYGLDQGVIGGLQAMPGFLQVFGHEAPDSPLGYNLSYVRQQLLTSLMVVGVFVSSAAAGAIAKFAGRKMSIWVGVLTCVVSIVIMMATTSIGALYFARLLIGVSNGLFVTFGLLYLQECAPPEYRGVAVGISQVWQSLGTLIGIIADNFTATLDGRQSYIIPLSIIYIVPLILAIGLFFIPESPRWYLLRNETEKARNALAWLRTDDERVNEEITEMVSAIEAERALSKGTAVLDMFRLPVDRRRTMLAIGALSLQAACGIVFIISYSTYFFEMAQTGSPFENSCILLGVATAAVIINCTIIRKYGRRRVLLTAGLIVCGIAQLIPAIVYDKRGPGPTTGKVLVAFTVIYVVGYNGMISTYSWVSAGELPSQRLRSSTFGLATSISFLGAWLTTFTAPYFINPDALNWGPKYGYIWAPSCFIGALWTLLYLPETQNRTLEEITEMFEARVPARKFRTYRCVGSIGAVAKEKHNDKTRVIHNEYVAEHQ</sequence>
<dbReference type="InterPro" id="IPR020846">
    <property type="entry name" value="MFS_dom"/>
</dbReference>
<evidence type="ECO:0000259" key="7">
    <source>
        <dbReference type="PROSITE" id="PS50850"/>
    </source>
</evidence>
<organism evidence="8 9">
    <name type="scientific">Dactylonectria estremocensis</name>
    <dbReference type="NCBI Taxonomy" id="1079267"/>
    <lineage>
        <taxon>Eukaryota</taxon>
        <taxon>Fungi</taxon>
        <taxon>Dikarya</taxon>
        <taxon>Ascomycota</taxon>
        <taxon>Pezizomycotina</taxon>
        <taxon>Sordariomycetes</taxon>
        <taxon>Hypocreomycetidae</taxon>
        <taxon>Hypocreales</taxon>
        <taxon>Nectriaceae</taxon>
        <taxon>Dactylonectria</taxon>
    </lineage>
</organism>
<dbReference type="InterPro" id="IPR005828">
    <property type="entry name" value="MFS_sugar_transport-like"/>
</dbReference>
<feature type="transmembrane region" description="Helical" evidence="6">
    <location>
        <begin position="154"/>
        <end position="173"/>
    </location>
</feature>
<dbReference type="FunFam" id="1.20.1250.20:FF:000078">
    <property type="entry name" value="MFS maltose transporter, putative"/>
    <property type="match status" value="1"/>
</dbReference>
<feature type="transmembrane region" description="Helical" evidence="6">
    <location>
        <begin position="69"/>
        <end position="89"/>
    </location>
</feature>
<evidence type="ECO:0000313" key="9">
    <source>
        <dbReference type="Proteomes" id="UP000717696"/>
    </source>
</evidence>
<keyword evidence="9" id="KW-1185">Reference proteome</keyword>
<accession>A0A9P9EV36</accession>
<proteinExistence type="inferred from homology"/>
<evidence type="ECO:0000256" key="6">
    <source>
        <dbReference type="SAM" id="Phobius"/>
    </source>
</evidence>
<feature type="transmembrane region" description="Helical" evidence="6">
    <location>
        <begin position="405"/>
        <end position="428"/>
    </location>
</feature>
<evidence type="ECO:0000256" key="2">
    <source>
        <dbReference type="ARBA" id="ARBA00010992"/>
    </source>
</evidence>
<feature type="transmembrane region" description="Helical" evidence="6">
    <location>
        <begin position="313"/>
        <end position="330"/>
    </location>
</feature>
<feature type="domain" description="Major facilitator superfamily (MFS) profile" evidence="7">
    <location>
        <begin position="18"/>
        <end position="462"/>
    </location>
</feature>
<feature type="transmembrane region" description="Helical" evidence="6">
    <location>
        <begin position="273"/>
        <end position="293"/>
    </location>
</feature>
<reference evidence="8" key="1">
    <citation type="journal article" date="2021" name="Nat. Commun.">
        <title>Genetic determinants of endophytism in the Arabidopsis root mycobiome.</title>
        <authorList>
            <person name="Mesny F."/>
            <person name="Miyauchi S."/>
            <person name="Thiergart T."/>
            <person name="Pickel B."/>
            <person name="Atanasova L."/>
            <person name="Karlsson M."/>
            <person name="Huettel B."/>
            <person name="Barry K.W."/>
            <person name="Haridas S."/>
            <person name="Chen C."/>
            <person name="Bauer D."/>
            <person name="Andreopoulos W."/>
            <person name="Pangilinan J."/>
            <person name="LaButti K."/>
            <person name="Riley R."/>
            <person name="Lipzen A."/>
            <person name="Clum A."/>
            <person name="Drula E."/>
            <person name="Henrissat B."/>
            <person name="Kohler A."/>
            <person name="Grigoriev I.V."/>
            <person name="Martin F.M."/>
            <person name="Hacquard S."/>
        </authorList>
    </citation>
    <scope>NUCLEOTIDE SEQUENCE</scope>
    <source>
        <strain evidence="8">MPI-CAGE-AT-0021</strain>
    </source>
</reference>
<evidence type="ECO:0000256" key="5">
    <source>
        <dbReference type="ARBA" id="ARBA00023136"/>
    </source>
</evidence>
<dbReference type="Gene3D" id="1.20.1250.20">
    <property type="entry name" value="MFS general substrate transporter like domains"/>
    <property type="match status" value="1"/>
</dbReference>
<dbReference type="GO" id="GO:0016020">
    <property type="term" value="C:membrane"/>
    <property type="evidence" value="ECO:0007669"/>
    <property type="project" value="UniProtKB-SubCell"/>
</dbReference>
<keyword evidence="5 6" id="KW-0472">Membrane</keyword>
<dbReference type="GO" id="GO:0005351">
    <property type="term" value="F:carbohydrate:proton symporter activity"/>
    <property type="evidence" value="ECO:0007669"/>
    <property type="project" value="TreeGrafter"/>
</dbReference>
<comment type="similarity">
    <text evidence="2">Belongs to the major facilitator superfamily. Sugar transporter (TC 2.A.1.1) family.</text>
</comment>
<evidence type="ECO:0000256" key="1">
    <source>
        <dbReference type="ARBA" id="ARBA00004141"/>
    </source>
</evidence>
<keyword evidence="3 6" id="KW-0812">Transmembrane</keyword>
<evidence type="ECO:0000256" key="4">
    <source>
        <dbReference type="ARBA" id="ARBA00022989"/>
    </source>
</evidence>
<evidence type="ECO:0000313" key="8">
    <source>
        <dbReference type="EMBL" id="KAH7145810.1"/>
    </source>
</evidence>
<dbReference type="SUPFAM" id="SSF103473">
    <property type="entry name" value="MFS general substrate transporter"/>
    <property type="match status" value="1"/>
</dbReference>
<comment type="subcellular location">
    <subcellularLocation>
        <location evidence="1">Membrane</location>
        <topology evidence="1">Multi-pass membrane protein</topology>
    </subcellularLocation>
</comment>
<gene>
    <name evidence="8" type="ORF">B0J13DRAFT_666414</name>
</gene>
<keyword evidence="4 6" id="KW-1133">Transmembrane helix</keyword>
<dbReference type="InterPro" id="IPR036259">
    <property type="entry name" value="MFS_trans_sf"/>
</dbReference>
<protein>
    <submittedName>
        <fullName evidence="8">MFS transporter</fullName>
    </submittedName>
</protein>
<name>A0A9P9EV36_9HYPO</name>
<dbReference type="OrthoDB" id="6612291at2759"/>
<feature type="transmembrane region" description="Helical" evidence="6">
    <location>
        <begin position="120"/>
        <end position="142"/>
    </location>
</feature>
<dbReference type="PANTHER" id="PTHR48022">
    <property type="entry name" value="PLASTIDIC GLUCOSE TRANSPORTER 4"/>
    <property type="match status" value="1"/>
</dbReference>
<dbReference type="InterPro" id="IPR050360">
    <property type="entry name" value="MFS_Sugar_Transporters"/>
</dbReference>
<dbReference type="PROSITE" id="PS50850">
    <property type="entry name" value="MFS"/>
    <property type="match status" value="1"/>
</dbReference>
<dbReference type="InterPro" id="IPR005829">
    <property type="entry name" value="Sugar_transporter_CS"/>
</dbReference>
<evidence type="ECO:0000256" key="3">
    <source>
        <dbReference type="ARBA" id="ARBA00022692"/>
    </source>
</evidence>
<dbReference type="Pfam" id="PF00083">
    <property type="entry name" value="Sugar_tr"/>
    <property type="match status" value="1"/>
</dbReference>
<feature type="transmembrane region" description="Helical" evidence="6">
    <location>
        <begin position="185"/>
        <end position="207"/>
    </location>
</feature>
<dbReference type="AlphaFoldDB" id="A0A9P9EV36"/>
<feature type="transmembrane region" description="Helical" evidence="6">
    <location>
        <begin position="369"/>
        <end position="393"/>
    </location>
</feature>
<dbReference type="Proteomes" id="UP000717696">
    <property type="component" value="Unassembled WGS sequence"/>
</dbReference>
<feature type="transmembrane region" description="Helical" evidence="6">
    <location>
        <begin position="337"/>
        <end position="357"/>
    </location>
</feature>
<feature type="transmembrane region" description="Helical" evidence="6">
    <location>
        <begin position="440"/>
        <end position="458"/>
    </location>
</feature>
<dbReference type="PROSITE" id="PS00217">
    <property type="entry name" value="SUGAR_TRANSPORT_2"/>
    <property type="match status" value="1"/>
</dbReference>